<evidence type="ECO:0000259" key="5">
    <source>
        <dbReference type="Pfam" id="PF23322"/>
    </source>
</evidence>
<keyword evidence="6" id="KW-1185">Reference proteome</keyword>
<evidence type="ECO:0000256" key="3">
    <source>
        <dbReference type="ARBA" id="ARBA00022737"/>
    </source>
</evidence>
<accession>A0AAJ6VW54</accession>
<keyword evidence="7" id="KW-0675">Receptor</keyword>
<dbReference type="PANTHER" id="PTHR11242:SF0">
    <property type="entry name" value="TPR_REGION DOMAIN-CONTAINING PROTEIN"/>
    <property type="match status" value="1"/>
</dbReference>
<comment type="subcellular location">
    <subcellularLocation>
        <location evidence="1">Cytoplasm</location>
    </subcellularLocation>
</comment>
<dbReference type="GO" id="GO:0003755">
    <property type="term" value="F:peptidyl-prolyl cis-trans isomerase activity"/>
    <property type="evidence" value="ECO:0007669"/>
    <property type="project" value="InterPro"/>
</dbReference>
<dbReference type="InterPro" id="IPR039663">
    <property type="entry name" value="AIP/AIPL1/TTC9"/>
</dbReference>
<dbReference type="SUPFAM" id="SSF48452">
    <property type="entry name" value="TPR-like"/>
    <property type="match status" value="1"/>
</dbReference>
<dbReference type="SMART" id="SM00028">
    <property type="entry name" value="TPR"/>
    <property type="match status" value="3"/>
</dbReference>
<dbReference type="InterPro" id="IPR046357">
    <property type="entry name" value="PPIase_dom_sf"/>
</dbReference>
<protein>
    <submittedName>
        <fullName evidence="7">AH receptor-interacting protein</fullName>
    </submittedName>
</protein>
<dbReference type="Pfam" id="PF23322">
    <property type="entry name" value="PPIase_AIP"/>
    <property type="match status" value="1"/>
</dbReference>
<dbReference type="RefSeq" id="XP_003739571.1">
    <property type="nucleotide sequence ID" value="XM_003739523.2"/>
</dbReference>
<dbReference type="InterPro" id="IPR056277">
    <property type="entry name" value="PPIase_AIP"/>
</dbReference>
<dbReference type="Gene3D" id="1.25.40.10">
    <property type="entry name" value="Tetratricopeptide repeat domain"/>
    <property type="match status" value="1"/>
</dbReference>
<dbReference type="AlphaFoldDB" id="A0AAJ6VW54"/>
<sequence>MAEFEAPVKKTIKHAGSGPKPTFEDGTRITFHFKTQRTDSDDESDYIDDSTALRKPMELILGKEFKLPVWEECLKSMALGEVSEFIVDKRSCINYFLVAKAYRQYAGIMAAPESHHCCGTMLKERTGCPKLDLLLEKPCDLKFIFELVNVEKPGTYEKESWSMTPEEKLAKVPVLKEQGNELFKQGKIAEAAQKYFEAISHLEALLLREKPGGEEFLSIELIKWPILLNYAQCKLSLGEYYEVIKHCSDILAKDPKNSKALYRRAKAHMGAWNPDLARKDFLNLLEIEPALKPTIEKCLKDLEQDERKKDERDKLMLRNMFSN</sequence>
<dbReference type="KEGG" id="goe:100902339"/>
<reference evidence="7" key="1">
    <citation type="submission" date="2025-08" db="UniProtKB">
        <authorList>
            <consortium name="RefSeq"/>
        </authorList>
    </citation>
    <scope>IDENTIFICATION</scope>
</reference>
<dbReference type="InterPro" id="IPR011990">
    <property type="entry name" value="TPR-like_helical_dom_sf"/>
</dbReference>
<dbReference type="InterPro" id="IPR019734">
    <property type="entry name" value="TPR_rpt"/>
</dbReference>
<proteinExistence type="predicted"/>
<evidence type="ECO:0000256" key="2">
    <source>
        <dbReference type="ARBA" id="ARBA00022490"/>
    </source>
</evidence>
<evidence type="ECO:0000256" key="1">
    <source>
        <dbReference type="ARBA" id="ARBA00004496"/>
    </source>
</evidence>
<gene>
    <name evidence="7" type="primary">LOC100902339</name>
</gene>
<evidence type="ECO:0000313" key="7">
    <source>
        <dbReference type="RefSeq" id="XP_003739571.1"/>
    </source>
</evidence>
<evidence type="ECO:0000313" key="6">
    <source>
        <dbReference type="Proteomes" id="UP000694867"/>
    </source>
</evidence>
<dbReference type="Proteomes" id="UP000694867">
    <property type="component" value="Unplaced"/>
</dbReference>
<name>A0AAJ6VW54_9ACAR</name>
<dbReference type="SUPFAM" id="SSF54534">
    <property type="entry name" value="FKBP-like"/>
    <property type="match status" value="1"/>
</dbReference>
<keyword evidence="2" id="KW-0963">Cytoplasm</keyword>
<organism evidence="6 7">
    <name type="scientific">Galendromus occidentalis</name>
    <name type="common">western predatory mite</name>
    <dbReference type="NCBI Taxonomy" id="34638"/>
    <lineage>
        <taxon>Eukaryota</taxon>
        <taxon>Metazoa</taxon>
        <taxon>Ecdysozoa</taxon>
        <taxon>Arthropoda</taxon>
        <taxon>Chelicerata</taxon>
        <taxon>Arachnida</taxon>
        <taxon>Acari</taxon>
        <taxon>Parasitiformes</taxon>
        <taxon>Mesostigmata</taxon>
        <taxon>Gamasina</taxon>
        <taxon>Phytoseioidea</taxon>
        <taxon>Phytoseiidae</taxon>
        <taxon>Typhlodrominae</taxon>
        <taxon>Galendromus</taxon>
    </lineage>
</organism>
<evidence type="ECO:0000256" key="4">
    <source>
        <dbReference type="ARBA" id="ARBA00022803"/>
    </source>
</evidence>
<dbReference type="GO" id="GO:0005737">
    <property type="term" value="C:cytoplasm"/>
    <property type="evidence" value="ECO:0007669"/>
    <property type="project" value="UniProtKB-SubCell"/>
</dbReference>
<keyword evidence="3" id="KW-0677">Repeat</keyword>
<keyword evidence="4" id="KW-0802">TPR repeat</keyword>
<feature type="domain" description="AIP/AIPL N-terminal FKBP-type PPIase" evidence="5">
    <location>
        <begin position="22"/>
        <end position="148"/>
    </location>
</feature>
<dbReference type="Gene3D" id="3.10.50.40">
    <property type="match status" value="1"/>
</dbReference>
<dbReference type="PANTHER" id="PTHR11242">
    <property type="entry name" value="ARYL HYDROCARBON RECEPTOR INTERACTING PROTEIN RELATED"/>
    <property type="match status" value="1"/>
</dbReference>
<dbReference type="GeneID" id="100902339"/>
<dbReference type="FunFam" id="1.25.40.10:FF:000052">
    <property type="entry name" value="Aryl-hydrocarbon-interacting protein-like 1"/>
    <property type="match status" value="1"/>
</dbReference>